<dbReference type="GO" id="GO:0016746">
    <property type="term" value="F:acyltransferase activity"/>
    <property type="evidence" value="ECO:0007669"/>
    <property type="project" value="UniProtKB-KW"/>
</dbReference>
<keyword evidence="2" id="KW-0012">Acyltransferase</keyword>
<dbReference type="PATRIC" id="fig|713887.8.peg.799"/>
<dbReference type="PANTHER" id="PTHR43800">
    <property type="entry name" value="PEPTIDYL-LYSINE N-ACETYLTRANSFERASE YJAB"/>
    <property type="match status" value="1"/>
</dbReference>
<keyword evidence="1" id="KW-0808">Transferase</keyword>
<dbReference type="InterPro" id="IPR016181">
    <property type="entry name" value="Acyl_CoA_acyltransferase"/>
</dbReference>
<dbReference type="HOGENOM" id="CLU_745822_0_0_3"/>
<evidence type="ECO:0000313" key="4">
    <source>
        <dbReference type="Proteomes" id="UP000001405"/>
    </source>
</evidence>
<dbReference type="STRING" id="1453429.UCYN_08580"/>
<organism evidence="4">
    <name type="scientific">Atelocyanobacterium thalassa (isolate ALOHA)</name>
    <dbReference type="NCBI Taxonomy" id="1453429"/>
    <lineage>
        <taxon>Bacteria</taxon>
        <taxon>Bacillati</taxon>
        <taxon>Cyanobacteriota</taxon>
        <taxon>Cyanophyceae</taxon>
        <taxon>Oscillatoriophycideae</taxon>
        <taxon>Chroococcales</taxon>
        <taxon>Aphanothecaceae</taxon>
        <taxon>Candidatus Atelocyanobacterium</taxon>
        <taxon>Candidatus Atelocyanobacterium thalassae</taxon>
    </lineage>
</organism>
<sequence length="377" mass="44678">MAAFFNNNFKVLIRPLKYQDLDWLETLDIETIQVQPSLGYISFREELKQTRYWFRLIEMFNQFPNSFRNYRKVYIAELLSISGDPILKGFIHISPFNINLSTWRIERIIVVSDKKQYEKLSNPKELGAQLLRYCLGIICEARTWILEVDINKNDFLALYRQNGFQPLAKLTYWVLDSELLWTLSQKKINIPNLMPVSNSDAHLLCQLDCVSMPPLLRQVFDRNSEDFKQSLLVSIFTKWQQWFFNKEIAKGYVFEPQRKIAIGYFKLVLSKDNSQSHQAYLTIHPAYAWLYPKLLVQVAQIAQKYPNQNLEIVSADYQHERETYLNELGVNRTKSTLLMSRSVWHKLKEVKTNELYLSEMLQGLHVNRRNPIPDRFF</sequence>
<dbReference type="EMBL" id="CP001842">
    <property type="protein sequence ID" value="ADB95543.1"/>
    <property type="molecule type" value="Genomic_DNA"/>
</dbReference>
<accession>D3EPZ3</accession>
<keyword evidence="4" id="KW-1185">Reference proteome</keyword>
<gene>
    <name evidence="3" type="ordered locus">UCYN_08580</name>
</gene>
<dbReference type="AlphaFoldDB" id="D3EPZ3"/>
<evidence type="ECO:0000313" key="3">
    <source>
        <dbReference type="EMBL" id="ADB95543.1"/>
    </source>
</evidence>
<evidence type="ECO:0000256" key="1">
    <source>
        <dbReference type="ARBA" id="ARBA00022679"/>
    </source>
</evidence>
<dbReference type="Proteomes" id="UP000001405">
    <property type="component" value="Chromosome"/>
</dbReference>
<dbReference type="KEGG" id="cyu:UCYN_08580"/>
<proteinExistence type="predicted"/>
<protein>
    <recommendedName>
        <fullName evidence="5">N-acetyltransferase domain-containing protein</fullName>
    </recommendedName>
</protein>
<dbReference type="PANTHER" id="PTHR43800:SF1">
    <property type="entry name" value="PEPTIDYL-LYSINE N-ACETYLTRANSFERASE YJAB"/>
    <property type="match status" value="1"/>
</dbReference>
<name>D3EPZ3_ATETH</name>
<dbReference type="RefSeq" id="WP_012954230.1">
    <property type="nucleotide sequence ID" value="NC_013771.1"/>
</dbReference>
<evidence type="ECO:0000256" key="2">
    <source>
        <dbReference type="ARBA" id="ARBA00023315"/>
    </source>
</evidence>
<dbReference type="SUPFAM" id="SSF55729">
    <property type="entry name" value="Acyl-CoA N-acyltransferases (Nat)"/>
    <property type="match status" value="1"/>
</dbReference>
<reference evidence="3 4" key="1">
    <citation type="journal article" date="2010" name="Nature">
        <title>Metabolic streamlining in an open-ocean nitrogen-fixing cyanobacterium.</title>
        <authorList>
            <person name="Tripp H.J."/>
            <person name="Bench S.R."/>
            <person name="Turk K.A."/>
            <person name="Foster R.A."/>
            <person name="Desany B.A."/>
            <person name="Niazi F."/>
            <person name="Affourtit J.P."/>
            <person name="Zehr J.P."/>
        </authorList>
    </citation>
    <scope>NUCLEOTIDE SEQUENCE [LARGE SCALE GENOMIC DNA]</scope>
    <source>
        <strain evidence="4">ALOHA</strain>
    </source>
</reference>
<dbReference type="OrthoDB" id="551341at2"/>
<evidence type="ECO:0008006" key="5">
    <source>
        <dbReference type="Google" id="ProtNLM"/>
    </source>
</evidence>